<accession>A0A0C3RV33</accession>
<evidence type="ECO:0000256" key="6">
    <source>
        <dbReference type="ARBA" id="ARBA00041184"/>
    </source>
</evidence>
<proteinExistence type="inferred from homology"/>
<dbReference type="EMBL" id="KN840554">
    <property type="protein sequence ID" value="KIP05051.1"/>
    <property type="molecule type" value="Genomic_DNA"/>
</dbReference>
<dbReference type="AlphaFoldDB" id="A0A0C3RV33"/>
<evidence type="ECO:0000256" key="1">
    <source>
        <dbReference type="ARBA" id="ARBA00009258"/>
    </source>
</evidence>
<dbReference type="Pfam" id="PF01728">
    <property type="entry name" value="FtsJ"/>
    <property type="match status" value="1"/>
</dbReference>
<name>A0A0C3RV33_PHLG1</name>
<keyword evidence="5 7" id="KW-0949">S-adenosyl-L-methionine</keyword>
<dbReference type="PANTHER" id="PTHR10920:SF18">
    <property type="entry name" value="RRNA METHYLTRANSFERASE 2, MITOCHONDRIAL"/>
    <property type="match status" value="1"/>
</dbReference>
<feature type="domain" description="Ribosomal RNA methyltransferase FtsJ" evidence="8">
    <location>
        <begin position="41"/>
        <end position="247"/>
    </location>
</feature>
<dbReference type="PANTHER" id="PTHR10920">
    <property type="entry name" value="RIBOSOMAL RNA METHYLTRANSFERASE"/>
    <property type="match status" value="1"/>
</dbReference>
<dbReference type="Gene3D" id="3.40.50.150">
    <property type="entry name" value="Vaccinia Virus protein VP39"/>
    <property type="match status" value="1"/>
</dbReference>
<organism evidence="9 10">
    <name type="scientific">Phlebiopsis gigantea (strain 11061_1 CR5-6)</name>
    <name type="common">White-rot fungus</name>
    <name type="synonym">Peniophora gigantea</name>
    <dbReference type="NCBI Taxonomy" id="745531"/>
    <lineage>
        <taxon>Eukaryota</taxon>
        <taxon>Fungi</taxon>
        <taxon>Dikarya</taxon>
        <taxon>Basidiomycota</taxon>
        <taxon>Agaricomycotina</taxon>
        <taxon>Agaricomycetes</taxon>
        <taxon>Polyporales</taxon>
        <taxon>Phanerochaetaceae</taxon>
        <taxon>Phlebiopsis</taxon>
    </lineage>
</organism>
<gene>
    <name evidence="9" type="ORF">PHLGIDRAFT_491464</name>
</gene>
<evidence type="ECO:0000256" key="3">
    <source>
        <dbReference type="ARBA" id="ARBA00022603"/>
    </source>
</evidence>
<evidence type="ECO:0000256" key="4">
    <source>
        <dbReference type="ARBA" id="ARBA00022679"/>
    </source>
</evidence>
<sequence length="256" mass="29228">MSFFPTAVRCSKKLPPSSRNWLARQFKDPVVKQRLSHPAHYRSRSAFKLLELETRFKFLRHHDVQVVVDLGAAPGGWSQVVAGKLGWTVEDVAPTHRHPGRGVVVAVDLLPMFPIPGVKTLQTNFLSPEADEYIEALLPRPDLSRHWPTVDVILSDMAANFSGNRTADIESGLQICETVMKFTKRHLRTGREMGRRKGGVLVMKHFAHPLLQKFRKEELEPRFESVMYFKPPSSRDDSSEGYWVCQGWNGEQKQNR</sequence>
<keyword evidence="4" id="KW-0808">Transferase</keyword>
<keyword evidence="10" id="KW-1185">Reference proteome</keyword>
<dbReference type="InterPro" id="IPR050082">
    <property type="entry name" value="RNA_methyltr_RlmE"/>
</dbReference>
<comment type="similarity">
    <text evidence="1">Belongs to the class I-like SAM-binding methyltransferase superfamily. RNA methyltransferase RlmE family.</text>
</comment>
<feature type="active site" description="Proton acceptor" evidence="7">
    <location>
        <position position="204"/>
    </location>
</feature>
<evidence type="ECO:0000313" key="9">
    <source>
        <dbReference type="EMBL" id="KIP05051.1"/>
    </source>
</evidence>
<evidence type="ECO:0000256" key="7">
    <source>
        <dbReference type="PIRSR" id="PIRSR005461-1"/>
    </source>
</evidence>
<evidence type="ECO:0000256" key="5">
    <source>
        <dbReference type="ARBA" id="ARBA00022691"/>
    </source>
</evidence>
<dbReference type="SUPFAM" id="SSF53335">
    <property type="entry name" value="S-adenosyl-L-methionine-dependent methyltransferases"/>
    <property type="match status" value="1"/>
</dbReference>
<dbReference type="Proteomes" id="UP000053257">
    <property type="component" value="Unassembled WGS sequence"/>
</dbReference>
<protein>
    <recommendedName>
        <fullName evidence="6">rRNA methyltransferase 2, mitochondrial</fullName>
    </recommendedName>
</protein>
<reference evidence="9 10" key="1">
    <citation type="journal article" date="2014" name="PLoS Genet.">
        <title>Analysis of the Phlebiopsis gigantea genome, transcriptome and secretome provides insight into its pioneer colonization strategies of wood.</title>
        <authorList>
            <person name="Hori C."/>
            <person name="Ishida T."/>
            <person name="Igarashi K."/>
            <person name="Samejima M."/>
            <person name="Suzuki H."/>
            <person name="Master E."/>
            <person name="Ferreira P."/>
            <person name="Ruiz-Duenas F.J."/>
            <person name="Held B."/>
            <person name="Canessa P."/>
            <person name="Larrondo L.F."/>
            <person name="Schmoll M."/>
            <person name="Druzhinina I.S."/>
            <person name="Kubicek C.P."/>
            <person name="Gaskell J.A."/>
            <person name="Kersten P."/>
            <person name="St John F."/>
            <person name="Glasner J."/>
            <person name="Sabat G."/>
            <person name="Splinter BonDurant S."/>
            <person name="Syed K."/>
            <person name="Yadav J."/>
            <person name="Mgbeahuruike A.C."/>
            <person name="Kovalchuk A."/>
            <person name="Asiegbu F.O."/>
            <person name="Lackner G."/>
            <person name="Hoffmeister D."/>
            <person name="Rencoret J."/>
            <person name="Gutierrez A."/>
            <person name="Sun H."/>
            <person name="Lindquist E."/>
            <person name="Barry K."/>
            <person name="Riley R."/>
            <person name="Grigoriev I.V."/>
            <person name="Henrissat B."/>
            <person name="Kues U."/>
            <person name="Berka R.M."/>
            <person name="Martinez A.T."/>
            <person name="Covert S.F."/>
            <person name="Blanchette R.A."/>
            <person name="Cullen D."/>
        </authorList>
    </citation>
    <scope>NUCLEOTIDE SEQUENCE [LARGE SCALE GENOMIC DNA]</scope>
    <source>
        <strain evidence="9 10">11061_1 CR5-6</strain>
    </source>
</reference>
<evidence type="ECO:0000313" key="10">
    <source>
        <dbReference type="Proteomes" id="UP000053257"/>
    </source>
</evidence>
<keyword evidence="2" id="KW-0698">rRNA processing</keyword>
<dbReference type="PIRSF" id="PIRSF005461">
    <property type="entry name" value="23S_rRNA_mtase"/>
    <property type="match status" value="1"/>
</dbReference>
<dbReference type="STRING" id="745531.A0A0C3RV33"/>
<dbReference type="InterPro" id="IPR002877">
    <property type="entry name" value="RNA_MeTrfase_FtsJ_dom"/>
</dbReference>
<dbReference type="GO" id="GO:0008650">
    <property type="term" value="F:rRNA (uridine-2'-O-)-methyltransferase activity"/>
    <property type="evidence" value="ECO:0007669"/>
    <property type="project" value="TreeGrafter"/>
</dbReference>
<dbReference type="HOGENOM" id="CLU_009422_4_0_1"/>
<evidence type="ECO:0000256" key="2">
    <source>
        <dbReference type="ARBA" id="ARBA00022552"/>
    </source>
</evidence>
<keyword evidence="3" id="KW-0489">Methyltransferase</keyword>
<dbReference type="InterPro" id="IPR015507">
    <property type="entry name" value="rRNA-MeTfrase_E"/>
</dbReference>
<dbReference type="HAMAP" id="MF_01547">
    <property type="entry name" value="RNA_methyltr_E"/>
    <property type="match status" value="1"/>
</dbReference>
<dbReference type="OrthoDB" id="20105at2759"/>
<dbReference type="InterPro" id="IPR029063">
    <property type="entry name" value="SAM-dependent_MTases_sf"/>
</dbReference>
<dbReference type="GO" id="GO:0005739">
    <property type="term" value="C:mitochondrion"/>
    <property type="evidence" value="ECO:0007669"/>
    <property type="project" value="TreeGrafter"/>
</dbReference>
<evidence type="ECO:0000259" key="8">
    <source>
        <dbReference type="Pfam" id="PF01728"/>
    </source>
</evidence>